<proteinExistence type="predicted"/>
<organism evidence="3 4">
    <name type="scientific">Hibiscus syriacus</name>
    <name type="common">Rose of Sharon</name>
    <dbReference type="NCBI Taxonomy" id="106335"/>
    <lineage>
        <taxon>Eukaryota</taxon>
        <taxon>Viridiplantae</taxon>
        <taxon>Streptophyta</taxon>
        <taxon>Embryophyta</taxon>
        <taxon>Tracheophyta</taxon>
        <taxon>Spermatophyta</taxon>
        <taxon>Magnoliopsida</taxon>
        <taxon>eudicotyledons</taxon>
        <taxon>Gunneridae</taxon>
        <taxon>Pentapetalae</taxon>
        <taxon>rosids</taxon>
        <taxon>malvids</taxon>
        <taxon>Malvales</taxon>
        <taxon>Malvaceae</taxon>
        <taxon>Malvoideae</taxon>
        <taxon>Hibiscus</taxon>
    </lineage>
</organism>
<dbReference type="AlphaFoldDB" id="A0A6A3A749"/>
<dbReference type="PANTHER" id="PTHR22731">
    <property type="entry name" value="RIBONUCLEASES P/MRP PROTEIN SUBUNIT POP1"/>
    <property type="match status" value="1"/>
</dbReference>
<sequence length="357" mass="40315">METNGTLFAPWSVILPISWSRVFWNFLVSKGAPVIGMKKRWIAGEIGLPYFPSDFPDCHSYLSLNEIEAIASRENAERRPPAVRPFRIPIPSPWNAVHAAFDKLTMRVNKAAQVSSGENIVGTSSCESDVTSFRSHNSFDGIVARTSSVLTDFLNDIGGEHLLLFPQLQNKHSSLVKVMKDKSMMEKGQNGTTQISYSYKLYFVRVHLHAYKEGVFEEGAVICAPSLADISMWTFSIDSIEGALEMPNSAVGSYFKEQPSGKWEHQESDDPASIEYHRWPVGFVTMGFVRGSKKLTAVAYCEAVLLACMREEQWKEMAVKRRRKEIYVLVRNLRSSAYRLALATIVLEQQEEDVRFL</sequence>
<dbReference type="InterPro" id="IPR039182">
    <property type="entry name" value="Pop1"/>
</dbReference>
<dbReference type="Pfam" id="PF08170">
    <property type="entry name" value="POPLD"/>
    <property type="match status" value="1"/>
</dbReference>
<evidence type="ECO:0000313" key="4">
    <source>
        <dbReference type="Proteomes" id="UP000436088"/>
    </source>
</evidence>
<name>A0A6A3A749_HIBSY</name>
<dbReference type="GO" id="GO:0000172">
    <property type="term" value="C:ribonuclease MRP complex"/>
    <property type="evidence" value="ECO:0007669"/>
    <property type="project" value="InterPro"/>
</dbReference>
<feature type="domain" description="POP1 C-terminal" evidence="2">
    <location>
        <begin position="261"/>
        <end position="346"/>
    </location>
</feature>
<evidence type="ECO:0000259" key="1">
    <source>
        <dbReference type="Pfam" id="PF08170"/>
    </source>
</evidence>
<dbReference type="Proteomes" id="UP000436088">
    <property type="component" value="Unassembled WGS sequence"/>
</dbReference>
<evidence type="ECO:0000259" key="2">
    <source>
        <dbReference type="Pfam" id="PF22770"/>
    </source>
</evidence>
<dbReference type="InterPro" id="IPR055079">
    <property type="entry name" value="POP1_C"/>
</dbReference>
<dbReference type="PANTHER" id="PTHR22731:SF3">
    <property type="entry name" value="RIBONUCLEASES P_MRP PROTEIN SUBUNIT POP1"/>
    <property type="match status" value="1"/>
</dbReference>
<dbReference type="Pfam" id="PF22770">
    <property type="entry name" value="POP1_C"/>
    <property type="match status" value="1"/>
</dbReference>
<dbReference type="GO" id="GO:0005655">
    <property type="term" value="C:nucleolar ribonuclease P complex"/>
    <property type="evidence" value="ECO:0007669"/>
    <property type="project" value="InterPro"/>
</dbReference>
<evidence type="ECO:0000313" key="3">
    <source>
        <dbReference type="EMBL" id="KAE8699597.1"/>
    </source>
</evidence>
<dbReference type="GO" id="GO:0001682">
    <property type="term" value="P:tRNA 5'-leader removal"/>
    <property type="evidence" value="ECO:0007669"/>
    <property type="project" value="InterPro"/>
</dbReference>
<protein>
    <submittedName>
        <fullName evidence="3">Uncharacterized protein</fullName>
    </submittedName>
</protein>
<accession>A0A6A3A749</accession>
<gene>
    <name evidence="3" type="ORF">F3Y22_tig00110576pilonHSYRG00002</name>
</gene>
<dbReference type="EMBL" id="VEPZ02001036">
    <property type="protein sequence ID" value="KAE8699597.1"/>
    <property type="molecule type" value="Genomic_DNA"/>
</dbReference>
<comment type="caution">
    <text evidence="3">The sequence shown here is derived from an EMBL/GenBank/DDBJ whole genome shotgun (WGS) entry which is preliminary data.</text>
</comment>
<feature type="domain" description="POPLD" evidence="1">
    <location>
        <begin position="11"/>
        <end position="85"/>
    </location>
</feature>
<reference evidence="3" key="1">
    <citation type="submission" date="2019-09" db="EMBL/GenBank/DDBJ databases">
        <title>Draft genome information of white flower Hibiscus syriacus.</title>
        <authorList>
            <person name="Kim Y.-M."/>
        </authorList>
    </citation>
    <scope>NUCLEOTIDE SEQUENCE [LARGE SCALE GENOMIC DNA]</scope>
    <source>
        <strain evidence="3">YM2019G1</strain>
    </source>
</reference>
<keyword evidence="4" id="KW-1185">Reference proteome</keyword>
<dbReference type="InterPro" id="IPR012590">
    <property type="entry name" value="POPLD_dom"/>
</dbReference>